<evidence type="ECO:0000256" key="11">
    <source>
        <dbReference type="RuleBase" id="RU366073"/>
    </source>
</evidence>
<feature type="chain" id="PRO_5023153321" description="Neutral metalloproteinase" evidence="11">
    <location>
        <begin position="28"/>
        <end position="511"/>
    </location>
</feature>
<evidence type="ECO:0000256" key="8">
    <source>
        <dbReference type="ARBA" id="ARBA00023049"/>
    </source>
</evidence>
<keyword evidence="11" id="KW-0964">Secreted</keyword>
<protein>
    <recommendedName>
        <fullName evidence="11">Neutral metalloproteinase</fullName>
        <ecNumber evidence="11">3.4.24.-</ecNumber>
    </recommendedName>
</protein>
<comment type="cofactor">
    <cofactor evidence="1 11">
        <name>Zn(2+)</name>
        <dbReference type="ChEBI" id="CHEBI:29105"/>
    </cofactor>
</comment>
<dbReference type="Proteomes" id="UP000288623">
    <property type="component" value="Unassembled WGS sequence"/>
</dbReference>
<dbReference type="OrthoDB" id="291295at2"/>
<evidence type="ECO:0000256" key="7">
    <source>
        <dbReference type="ARBA" id="ARBA00022833"/>
    </source>
</evidence>
<keyword evidence="9" id="KW-0865">Zymogen</keyword>
<gene>
    <name evidence="16" type="ORF">QI30_16305</name>
</gene>
<evidence type="ECO:0000256" key="6">
    <source>
        <dbReference type="ARBA" id="ARBA00022801"/>
    </source>
</evidence>
<dbReference type="Pfam" id="PF07504">
    <property type="entry name" value="FTP"/>
    <property type="match status" value="1"/>
</dbReference>
<dbReference type="Gene3D" id="1.10.390.10">
    <property type="entry name" value="Neutral Protease Domain 2"/>
    <property type="match status" value="1"/>
</dbReference>
<feature type="signal peptide" evidence="11">
    <location>
        <begin position="1"/>
        <end position="27"/>
    </location>
</feature>
<accession>A0A433RQN5</accession>
<evidence type="ECO:0000256" key="3">
    <source>
        <dbReference type="ARBA" id="ARBA00022670"/>
    </source>
</evidence>
<evidence type="ECO:0000259" key="15">
    <source>
        <dbReference type="Pfam" id="PF07504"/>
    </source>
</evidence>
<keyword evidence="3 11" id="KW-0645">Protease</keyword>
<organism evidence="16 17">
    <name type="scientific">Candidatus Kurthia intestinigallinarum</name>
    <dbReference type="NCBI Taxonomy" id="1562256"/>
    <lineage>
        <taxon>Bacteria</taxon>
        <taxon>Bacillati</taxon>
        <taxon>Bacillota</taxon>
        <taxon>Bacilli</taxon>
        <taxon>Bacillales</taxon>
        <taxon>Caryophanaceae</taxon>
        <taxon>Kurthia</taxon>
    </lineage>
</organism>
<evidence type="ECO:0000256" key="1">
    <source>
        <dbReference type="ARBA" id="ARBA00001947"/>
    </source>
</evidence>
<dbReference type="EC" id="3.4.24.-" evidence="11"/>
<keyword evidence="6 11" id="KW-0378">Hydrolase</keyword>
<dbReference type="PRINTS" id="PR00730">
    <property type="entry name" value="THERMOLYSIN"/>
</dbReference>
<evidence type="ECO:0000256" key="5">
    <source>
        <dbReference type="ARBA" id="ARBA00022729"/>
    </source>
</evidence>
<dbReference type="SUPFAM" id="SSF55486">
    <property type="entry name" value="Metalloproteases ('zincins'), catalytic domain"/>
    <property type="match status" value="1"/>
</dbReference>
<feature type="active site" evidence="10">
    <location>
        <position position="350"/>
    </location>
</feature>
<keyword evidence="4" id="KW-0479">Metal-binding</keyword>
<dbReference type="GO" id="GO:0004222">
    <property type="term" value="F:metalloendopeptidase activity"/>
    <property type="evidence" value="ECO:0007669"/>
    <property type="project" value="UniProtKB-UniRule"/>
</dbReference>
<evidence type="ECO:0000256" key="9">
    <source>
        <dbReference type="ARBA" id="ARBA00023145"/>
    </source>
</evidence>
<dbReference type="InterPro" id="IPR050728">
    <property type="entry name" value="Zinc_Metalloprotease_M4"/>
</dbReference>
<dbReference type="GO" id="GO:0006508">
    <property type="term" value="P:proteolysis"/>
    <property type="evidence" value="ECO:0007669"/>
    <property type="project" value="UniProtKB-KW"/>
</dbReference>
<feature type="domain" description="PepSY" evidence="14">
    <location>
        <begin position="132"/>
        <end position="206"/>
    </location>
</feature>
<evidence type="ECO:0000313" key="17">
    <source>
        <dbReference type="Proteomes" id="UP000288623"/>
    </source>
</evidence>
<comment type="caution">
    <text evidence="16">The sequence shown here is derived from an EMBL/GenBank/DDBJ whole genome shotgun (WGS) entry which is preliminary data.</text>
</comment>
<keyword evidence="5 11" id="KW-0732">Signal</keyword>
<dbReference type="GO" id="GO:0046872">
    <property type="term" value="F:metal ion binding"/>
    <property type="evidence" value="ECO:0007669"/>
    <property type="project" value="UniProtKB-UniRule"/>
</dbReference>
<dbReference type="AlphaFoldDB" id="A0A433RQN5"/>
<dbReference type="GO" id="GO:0005576">
    <property type="term" value="C:extracellular region"/>
    <property type="evidence" value="ECO:0007669"/>
    <property type="project" value="UniProtKB-SubCell"/>
</dbReference>
<proteinExistence type="inferred from homology"/>
<dbReference type="InterPro" id="IPR027268">
    <property type="entry name" value="Peptidase_M4/M1_CTD_sf"/>
</dbReference>
<dbReference type="Pfam" id="PF01447">
    <property type="entry name" value="Peptidase_M4"/>
    <property type="match status" value="1"/>
</dbReference>
<dbReference type="Gene3D" id="3.10.170.10">
    <property type="match status" value="1"/>
</dbReference>
<evidence type="ECO:0000256" key="10">
    <source>
        <dbReference type="PIRSR" id="PIRSR623612-1"/>
    </source>
</evidence>
<comment type="function">
    <text evidence="11">Extracellular zinc metalloprotease.</text>
</comment>
<dbReference type="InterPro" id="IPR001570">
    <property type="entry name" value="Peptidase_M4_C_domain"/>
</dbReference>
<dbReference type="EMBL" id="JTFC01000041">
    <property type="protein sequence ID" value="RUS53107.1"/>
    <property type="molecule type" value="Genomic_DNA"/>
</dbReference>
<keyword evidence="8 11" id="KW-0482">Metalloprotease</keyword>
<dbReference type="InterPro" id="IPR013856">
    <property type="entry name" value="Peptidase_M4_domain"/>
</dbReference>
<feature type="domain" description="FTP" evidence="15">
    <location>
        <begin position="70"/>
        <end position="119"/>
    </location>
</feature>
<dbReference type="CDD" id="cd09597">
    <property type="entry name" value="M4_TLP"/>
    <property type="match status" value="1"/>
</dbReference>
<sequence>MTYKQFVKTGVAASLLMLLGTGTIAQAQTTKTIDASEHKAFSKMEVTSKADAKALLQQLPGNNKASENYEQYQVVDVEKDELNYKHYTLKPKVDSVYADNQVVKVHVDDNEKVILVNGDINAPKVSFNNSKKISQSKAVNKAFKAIGQTKKSVKNLEGHDIVNKVELGINADKNKLVYNVELIYLQPTPSRWQIQVDAQTGKVLAKKNILHEATGTGIGTKGDTKTINISAISGGYSLTDTTHTGKIITYDAKTTQTRGNVVTSTSTLFNTTTQRAAVDAHYYADVVYDYYLNTHNRDSYNGKGAAVESVVHFDKNYNNAAWTGQYMIYGDGDGVTFSELSGAKDVIAHELTHAVTETSSNLVYENQPGALNESFSDVFGYFVDPDDWLMGEDIYTPKIAGDALRSLSDPAKYDQPAHMNNYQNLPNTKAGDWGGVHINSGIPNKAAYNTIQKIGKAKAEKIYYRALTQYLTTNSQFVDAKKALVQSATDLYGATEAAAVTEAWNAVGVTN</sequence>
<evidence type="ECO:0000256" key="2">
    <source>
        <dbReference type="ARBA" id="ARBA00009388"/>
    </source>
</evidence>
<evidence type="ECO:0000259" key="13">
    <source>
        <dbReference type="Pfam" id="PF02868"/>
    </source>
</evidence>
<evidence type="ECO:0000256" key="4">
    <source>
        <dbReference type="ARBA" id="ARBA00022723"/>
    </source>
</evidence>
<dbReference type="PANTHER" id="PTHR33794:SF1">
    <property type="entry name" value="BACILLOLYSIN"/>
    <property type="match status" value="1"/>
</dbReference>
<dbReference type="RefSeq" id="WP_126991657.1">
    <property type="nucleotide sequence ID" value="NZ_JTFC01000041.1"/>
</dbReference>
<dbReference type="Pfam" id="PF03413">
    <property type="entry name" value="PepSY"/>
    <property type="match status" value="1"/>
</dbReference>
<dbReference type="PANTHER" id="PTHR33794">
    <property type="entry name" value="BACILLOLYSIN"/>
    <property type="match status" value="1"/>
</dbReference>
<keyword evidence="17" id="KW-1185">Reference proteome</keyword>
<feature type="domain" description="Peptidase M4 C-terminal" evidence="13">
    <location>
        <begin position="360"/>
        <end position="509"/>
    </location>
</feature>
<feature type="domain" description="Peptidase M4" evidence="12">
    <location>
        <begin position="214"/>
        <end position="357"/>
    </location>
</feature>
<evidence type="ECO:0000259" key="14">
    <source>
        <dbReference type="Pfam" id="PF03413"/>
    </source>
</evidence>
<reference evidence="16 17" key="1">
    <citation type="submission" date="2014-11" db="EMBL/GenBank/DDBJ databases">
        <title>Genome sequence and analysis of novel Kurthia sp.</title>
        <authorList>
            <person name="Lawson J.N."/>
            <person name="Gonzalez J.E."/>
            <person name="Rinauldi L."/>
            <person name="Xuan Z."/>
            <person name="Firman A."/>
            <person name="Shaddox L."/>
            <person name="Trudeau A."/>
            <person name="Shah S."/>
            <person name="Reiman D."/>
        </authorList>
    </citation>
    <scope>NUCLEOTIDE SEQUENCE [LARGE SCALE GENOMIC DNA]</scope>
    <source>
        <strain evidence="16 17">3B1D</strain>
    </source>
</reference>
<comment type="similarity">
    <text evidence="2 11">Belongs to the peptidase M4 family.</text>
</comment>
<feature type="active site" description="Proton donor" evidence="10">
    <location>
        <position position="437"/>
    </location>
</feature>
<comment type="subcellular location">
    <subcellularLocation>
        <location evidence="11">Secreted</location>
    </subcellularLocation>
</comment>
<evidence type="ECO:0000313" key="16">
    <source>
        <dbReference type="EMBL" id="RUS53107.1"/>
    </source>
</evidence>
<dbReference type="InterPro" id="IPR025711">
    <property type="entry name" value="PepSY"/>
</dbReference>
<dbReference type="Pfam" id="PF02868">
    <property type="entry name" value="Peptidase_M4_C"/>
    <property type="match status" value="1"/>
</dbReference>
<keyword evidence="7 11" id="KW-0862">Zinc</keyword>
<dbReference type="Gene3D" id="3.10.450.40">
    <property type="match status" value="1"/>
</dbReference>
<dbReference type="InterPro" id="IPR011096">
    <property type="entry name" value="FTP_domain"/>
</dbReference>
<dbReference type="InterPro" id="IPR023612">
    <property type="entry name" value="Peptidase_M4"/>
</dbReference>
<name>A0A433RQN5_9BACL</name>
<evidence type="ECO:0000259" key="12">
    <source>
        <dbReference type="Pfam" id="PF01447"/>
    </source>
</evidence>